<evidence type="ECO:0000256" key="7">
    <source>
        <dbReference type="ARBA" id="ARBA00023125"/>
    </source>
</evidence>
<dbReference type="GO" id="GO:0016987">
    <property type="term" value="F:sigma factor activity"/>
    <property type="evidence" value="ECO:0007669"/>
    <property type="project" value="UniProtKB-KW"/>
</dbReference>
<organism evidence="12 13">
    <name type="scientific">Sandarakinorhabdus fusca</name>
    <dbReference type="NCBI Taxonomy" id="1439888"/>
    <lineage>
        <taxon>Bacteria</taxon>
        <taxon>Pseudomonadati</taxon>
        <taxon>Pseudomonadota</taxon>
        <taxon>Alphaproteobacteria</taxon>
        <taxon>Sphingomonadales</taxon>
        <taxon>Sphingosinicellaceae</taxon>
        <taxon>Sandarakinorhabdus</taxon>
    </lineage>
</organism>
<dbReference type="PRINTS" id="PR00045">
    <property type="entry name" value="SIGMA54FCT"/>
</dbReference>
<dbReference type="AlphaFoldDB" id="A0A7C9GPH8"/>
<evidence type="ECO:0000256" key="8">
    <source>
        <dbReference type="ARBA" id="ARBA00023163"/>
    </source>
</evidence>
<dbReference type="InterPro" id="IPR007634">
    <property type="entry name" value="RNA_pol_sigma_54_DNA-bd"/>
</dbReference>
<dbReference type="GO" id="GO:0000428">
    <property type="term" value="C:DNA-directed RNA polymerase complex"/>
    <property type="evidence" value="ECO:0007669"/>
    <property type="project" value="UniProtKB-KW"/>
</dbReference>
<dbReference type="OrthoDB" id="9814402at2"/>
<name>A0A7C9GPH8_9SPHN</name>
<feature type="domain" description="RNA polymerase sigma factor 54 DNA-binding" evidence="10">
    <location>
        <begin position="329"/>
        <end position="486"/>
    </location>
</feature>
<feature type="domain" description="RNA polymerase sigma factor 54 core-binding" evidence="11">
    <location>
        <begin position="128"/>
        <end position="314"/>
    </location>
</feature>
<dbReference type="NCBIfam" id="TIGR02395">
    <property type="entry name" value="rpoN_sigma"/>
    <property type="match status" value="1"/>
</dbReference>
<dbReference type="GO" id="GO:0001216">
    <property type="term" value="F:DNA-binding transcription activator activity"/>
    <property type="evidence" value="ECO:0007669"/>
    <property type="project" value="InterPro"/>
</dbReference>
<dbReference type="Pfam" id="PF04552">
    <property type="entry name" value="Sigma54_DBD"/>
    <property type="match status" value="1"/>
</dbReference>
<dbReference type="RefSeq" id="WP_152577390.1">
    <property type="nucleotide sequence ID" value="NZ_JAATJI010000001.1"/>
</dbReference>
<proteinExistence type="inferred from homology"/>
<evidence type="ECO:0000256" key="2">
    <source>
        <dbReference type="ARBA" id="ARBA00022478"/>
    </source>
</evidence>
<keyword evidence="3 9" id="KW-0808">Transferase</keyword>
<dbReference type="Pfam" id="PF00309">
    <property type="entry name" value="Sigma54_AID"/>
    <property type="match status" value="1"/>
</dbReference>
<dbReference type="Pfam" id="PF04963">
    <property type="entry name" value="Sigma54_CBD"/>
    <property type="match status" value="1"/>
</dbReference>
<comment type="similarity">
    <text evidence="1 9">Belongs to the sigma-54 factor family.</text>
</comment>
<dbReference type="PIRSF" id="PIRSF000774">
    <property type="entry name" value="RpoN"/>
    <property type="match status" value="1"/>
</dbReference>
<dbReference type="PANTHER" id="PTHR32248">
    <property type="entry name" value="RNA POLYMERASE SIGMA-54 FACTOR"/>
    <property type="match status" value="1"/>
</dbReference>
<dbReference type="InterPro" id="IPR038709">
    <property type="entry name" value="RpoN_core-bd_sf"/>
</dbReference>
<evidence type="ECO:0000259" key="10">
    <source>
        <dbReference type="Pfam" id="PF04552"/>
    </source>
</evidence>
<dbReference type="PROSITE" id="PS00718">
    <property type="entry name" value="SIGMA54_2"/>
    <property type="match status" value="1"/>
</dbReference>
<evidence type="ECO:0000256" key="4">
    <source>
        <dbReference type="ARBA" id="ARBA00022695"/>
    </source>
</evidence>
<comment type="caution">
    <text evidence="12">The sequence shown here is derived from an EMBL/GenBank/DDBJ whole genome shotgun (WGS) entry which is preliminary data.</text>
</comment>
<evidence type="ECO:0000259" key="11">
    <source>
        <dbReference type="Pfam" id="PF04963"/>
    </source>
</evidence>
<dbReference type="GO" id="GO:0016779">
    <property type="term" value="F:nucleotidyltransferase activity"/>
    <property type="evidence" value="ECO:0007669"/>
    <property type="project" value="UniProtKB-KW"/>
</dbReference>
<dbReference type="EMBL" id="WIOL01000002">
    <property type="protein sequence ID" value="MQT16956.1"/>
    <property type="molecule type" value="Genomic_DNA"/>
</dbReference>
<accession>A0A7C9GPH8</accession>
<comment type="function">
    <text evidence="9">Sigma factors are initiation factors that promote the attachment of RNA polymerase to specific initiation sites and are then released.</text>
</comment>
<evidence type="ECO:0000313" key="13">
    <source>
        <dbReference type="Proteomes" id="UP000481327"/>
    </source>
</evidence>
<keyword evidence="2 9" id="KW-0240">DNA-directed RNA polymerase</keyword>
<protein>
    <recommendedName>
        <fullName evidence="9">RNA polymerase sigma-54 factor</fullName>
    </recommendedName>
</protein>
<evidence type="ECO:0000256" key="9">
    <source>
        <dbReference type="PIRNR" id="PIRNR000774"/>
    </source>
</evidence>
<dbReference type="PROSITE" id="PS50044">
    <property type="entry name" value="SIGMA54_3"/>
    <property type="match status" value="1"/>
</dbReference>
<evidence type="ECO:0000256" key="6">
    <source>
        <dbReference type="ARBA" id="ARBA00023082"/>
    </source>
</evidence>
<dbReference type="Gene3D" id="1.10.10.1330">
    <property type="entry name" value="RNA polymerase sigma-54 factor, core-binding domain"/>
    <property type="match status" value="1"/>
</dbReference>
<evidence type="ECO:0000256" key="1">
    <source>
        <dbReference type="ARBA" id="ARBA00008798"/>
    </source>
</evidence>
<dbReference type="GO" id="GO:0003677">
    <property type="term" value="F:DNA binding"/>
    <property type="evidence" value="ECO:0007669"/>
    <property type="project" value="UniProtKB-KW"/>
</dbReference>
<keyword evidence="4 9" id="KW-0548">Nucleotidyltransferase</keyword>
<keyword evidence="13" id="KW-1185">Reference proteome</keyword>
<dbReference type="PROSITE" id="PS00717">
    <property type="entry name" value="SIGMA54_1"/>
    <property type="match status" value="1"/>
</dbReference>
<keyword evidence="7 9" id="KW-0238">DNA-binding</keyword>
<keyword evidence="8 9" id="KW-0804">Transcription</keyword>
<dbReference type="PANTHER" id="PTHR32248:SF4">
    <property type="entry name" value="RNA POLYMERASE SIGMA-54 FACTOR"/>
    <property type="match status" value="1"/>
</dbReference>
<dbReference type="Proteomes" id="UP000481327">
    <property type="component" value="Unassembled WGS sequence"/>
</dbReference>
<dbReference type="InterPro" id="IPR007046">
    <property type="entry name" value="RNA_pol_sigma_54_core-bd"/>
</dbReference>
<dbReference type="Gene3D" id="1.10.10.60">
    <property type="entry name" value="Homeodomain-like"/>
    <property type="match status" value="1"/>
</dbReference>
<evidence type="ECO:0000313" key="12">
    <source>
        <dbReference type="EMBL" id="MQT16956.1"/>
    </source>
</evidence>
<dbReference type="GO" id="GO:0006352">
    <property type="term" value="P:DNA-templated transcription initiation"/>
    <property type="evidence" value="ECO:0007669"/>
    <property type="project" value="InterPro"/>
</dbReference>
<gene>
    <name evidence="12" type="primary">rpoN</name>
    <name evidence="12" type="ORF">F3168_06755</name>
</gene>
<dbReference type="InterPro" id="IPR000394">
    <property type="entry name" value="RNA_pol_sigma_54"/>
</dbReference>
<keyword evidence="6 9" id="KW-0731">Sigma factor</keyword>
<evidence type="ECO:0000256" key="3">
    <source>
        <dbReference type="ARBA" id="ARBA00022679"/>
    </source>
</evidence>
<evidence type="ECO:0000256" key="5">
    <source>
        <dbReference type="ARBA" id="ARBA00023015"/>
    </source>
</evidence>
<keyword evidence="5 9" id="KW-0805">Transcription regulation</keyword>
<sequence length="493" mass="53306">MGLGPRLELRQSQQLVMTPQLQLAIKLLTLTNVELETYIGDEMERNPLLSTDDSSDARMDGDVPAEAAPAAVDPVSGGLDQLIGAPTSATDAPLDIDYTGEAFHHDSGSDLSDWGAAASSGEGEDNDFERFADAEASLADVLGAQASAAFEAADLVIARHLIDLIDDAGYLTETLDVVADRLGVDLAHVEAVLSVIHGFEPTGVGARSLGECLALQAREVDRLDPAMAALLDHLDLVARGDLQALVRVCRVDREDVADMIRELRRYDPKPGLRHGGERAPPVVADVFVLRGDDGEWYIELNQATLPRLIIDRDYQAVLEQGGDKATTNFVGDCLNSANWLMKALDQRARTIVKVASEMVKHQRGFFEHGVSELRPLTLRAIADAVEMHESTISRVTSNKYLQCERGLFELRYFFTSGIGSADGGAASSALSVKDRIARLIAAEGDDTLSDDQLVTILKGEGFDIARRTVAKYREALGLASSFNRRRARLVAAA</sequence>
<dbReference type="NCBIfam" id="NF004596">
    <property type="entry name" value="PRK05932.1-3"/>
    <property type="match status" value="1"/>
</dbReference>
<reference evidence="12 13" key="1">
    <citation type="submission" date="2019-09" db="EMBL/GenBank/DDBJ databases">
        <title>Polymorphobacter sp. isolated from a lake in China.</title>
        <authorList>
            <person name="Liu Z."/>
        </authorList>
    </citation>
    <scope>NUCLEOTIDE SEQUENCE [LARGE SCALE GENOMIC DNA]</scope>
    <source>
        <strain evidence="12 13">D40P</strain>
    </source>
</reference>